<dbReference type="Proteomes" id="UP000820818">
    <property type="component" value="Linkage Group LG3"/>
</dbReference>
<dbReference type="Pfam" id="PF14598">
    <property type="entry name" value="PAS_11"/>
    <property type="match status" value="1"/>
</dbReference>
<dbReference type="SMART" id="SM00091">
    <property type="entry name" value="PAS"/>
    <property type="match status" value="2"/>
</dbReference>
<name>A0AAD5LEG1_9CRUS</name>
<organism evidence="2 3">
    <name type="scientific">Daphnia sinensis</name>
    <dbReference type="NCBI Taxonomy" id="1820382"/>
    <lineage>
        <taxon>Eukaryota</taxon>
        <taxon>Metazoa</taxon>
        <taxon>Ecdysozoa</taxon>
        <taxon>Arthropoda</taxon>
        <taxon>Crustacea</taxon>
        <taxon>Branchiopoda</taxon>
        <taxon>Diplostraca</taxon>
        <taxon>Cladocera</taxon>
        <taxon>Anomopoda</taxon>
        <taxon>Daphniidae</taxon>
        <taxon>Daphnia</taxon>
        <taxon>Daphnia similis group</taxon>
    </lineage>
</organism>
<dbReference type="PANTHER" id="PTHR23042">
    <property type="entry name" value="CIRCADIAN PROTEIN CLOCK/ARNT/BMAL/PAS"/>
    <property type="match status" value="1"/>
</dbReference>
<dbReference type="AlphaFoldDB" id="A0AAD5LEG1"/>
<dbReference type="EMBL" id="WJBH02000003">
    <property type="protein sequence ID" value="KAI9561235.1"/>
    <property type="molecule type" value="Genomic_DNA"/>
</dbReference>
<proteinExistence type="predicted"/>
<dbReference type="InterPro" id="IPR000014">
    <property type="entry name" value="PAS"/>
</dbReference>
<feature type="domain" description="PAS" evidence="1">
    <location>
        <begin position="240"/>
        <end position="286"/>
    </location>
</feature>
<reference evidence="2 3" key="1">
    <citation type="submission" date="2022-05" db="EMBL/GenBank/DDBJ databases">
        <title>A multi-omics perspective on studying reproductive biology in Daphnia sinensis.</title>
        <authorList>
            <person name="Jia J."/>
        </authorList>
    </citation>
    <scope>NUCLEOTIDE SEQUENCE [LARGE SCALE GENOMIC DNA]</scope>
    <source>
        <strain evidence="2 3">WSL</strain>
    </source>
</reference>
<dbReference type="InterPro" id="IPR035965">
    <property type="entry name" value="PAS-like_dom_sf"/>
</dbReference>
<dbReference type="InterPro" id="IPR050933">
    <property type="entry name" value="Circadian_TF"/>
</dbReference>
<dbReference type="SUPFAM" id="SSF55785">
    <property type="entry name" value="PYP-like sensor domain (PAS domain)"/>
    <property type="match status" value="2"/>
</dbReference>
<dbReference type="Gene3D" id="3.30.450.20">
    <property type="entry name" value="PAS domain"/>
    <property type="match status" value="2"/>
</dbReference>
<dbReference type="PROSITE" id="PS50112">
    <property type="entry name" value="PAS"/>
    <property type="match status" value="1"/>
</dbReference>
<comment type="caution">
    <text evidence="2">The sequence shown here is derived from an EMBL/GenBank/DDBJ whole genome shotgun (WGS) entry which is preliminary data.</text>
</comment>
<evidence type="ECO:0000313" key="3">
    <source>
        <dbReference type="Proteomes" id="UP000820818"/>
    </source>
</evidence>
<accession>A0AAD5LEG1</accession>
<dbReference type="NCBIfam" id="TIGR00229">
    <property type="entry name" value="sensory_box"/>
    <property type="match status" value="1"/>
</dbReference>
<protein>
    <recommendedName>
        <fullName evidence="1">PAS domain-containing protein</fullName>
    </recommendedName>
</protein>
<evidence type="ECO:0000313" key="2">
    <source>
        <dbReference type="EMBL" id="KAI9561235.1"/>
    </source>
</evidence>
<sequence>MNTDHDVNHIQFNLNNGSYVLVEEKETSKKAWQRFLRVVVRMNGENVTDTTSPRGYAVCRSCGQIRRLGPKGGTTDLEKHVCPVAVTVDDSAYRLAEKKHNKNQTEKDRKDEISALIKDMASLVMGKENESIHLQELTRARLTRACLSEIPQTIIQFYIDGKSPTERPLSFYDELQKQLDLLSQRVFEARCEAHRGLQQPVVYSTIKQVQYSIDSIQNGTPPNLHLGLSFSTADENIIDITWVSADVESTLGFDRINMIGRNLSELVHPEDYAEIVHRLLKRSDDDCTADRKDFSFPECRVTEPIRHRLKTVSEYKMVFLTGYIRQCIRTTREKSSQPEKQRLMLSTNSSWPRLASFIHIYTYYQYMTLHSLDGKIIQADKRITMVAGYTCDEVINKSAHDFIREDALPIVSQAQFNWLYNGRENYISYPLKAKHQGTIVYVKSRGEFVTFRDSATNKLVMGFILNNARIHEEEYFNEVSNPQVQVSSSGSLSSMEDGFEASSFSSIAVDENYDNFFNEANNFLSSTSISHPLDTSNNTACDDSMWPIPYVNQGGSSSYQEINGRI</sequence>
<evidence type="ECO:0000259" key="1">
    <source>
        <dbReference type="PROSITE" id="PS50112"/>
    </source>
</evidence>
<dbReference type="CDD" id="cd00130">
    <property type="entry name" value="PAS"/>
    <property type="match status" value="2"/>
</dbReference>
<gene>
    <name evidence="2" type="ORF">GHT06_012191</name>
</gene>
<keyword evidence="3" id="KW-1185">Reference proteome</keyword>